<evidence type="ECO:0000256" key="1">
    <source>
        <dbReference type="SAM" id="Phobius"/>
    </source>
</evidence>
<dbReference type="InterPro" id="IPR019861">
    <property type="entry name" value="PorP/SprF_Bacteroidetes"/>
</dbReference>
<keyword evidence="1" id="KW-0812">Transmembrane</keyword>
<name>A0AAE3M267_9BACT</name>
<evidence type="ECO:0000313" key="2">
    <source>
        <dbReference type="EMBL" id="MCW3785921.1"/>
    </source>
</evidence>
<keyword evidence="1" id="KW-0472">Membrane</keyword>
<feature type="transmembrane region" description="Helical" evidence="1">
    <location>
        <begin position="12"/>
        <end position="30"/>
    </location>
</feature>
<dbReference type="AlphaFoldDB" id="A0AAE3M267"/>
<protein>
    <submittedName>
        <fullName evidence="2">Type IX secretion system membrane protein PorP/SprF</fullName>
    </submittedName>
</protein>
<comment type="caution">
    <text evidence="2">The sequence shown here is derived from an EMBL/GenBank/DDBJ whole genome shotgun (WGS) entry which is preliminary data.</text>
</comment>
<gene>
    <name evidence="2" type="ORF">OM075_05550</name>
</gene>
<keyword evidence="3" id="KW-1185">Reference proteome</keyword>
<dbReference type="RefSeq" id="WP_301189493.1">
    <property type="nucleotide sequence ID" value="NZ_JAPDPJ010000008.1"/>
</dbReference>
<keyword evidence="1" id="KW-1133">Transmembrane helix</keyword>
<accession>A0AAE3M267</accession>
<organism evidence="2 3">
    <name type="scientific">Plebeiibacterium sediminum</name>
    <dbReference type="NCBI Taxonomy" id="2992112"/>
    <lineage>
        <taxon>Bacteria</taxon>
        <taxon>Pseudomonadati</taxon>
        <taxon>Bacteroidota</taxon>
        <taxon>Bacteroidia</taxon>
        <taxon>Marinilabiliales</taxon>
        <taxon>Marinilabiliaceae</taxon>
        <taxon>Plebeiibacterium</taxon>
    </lineage>
</organism>
<dbReference type="NCBIfam" id="TIGR03519">
    <property type="entry name" value="T9SS_PorP_fam"/>
    <property type="match status" value="1"/>
</dbReference>
<proteinExistence type="predicted"/>
<dbReference type="Proteomes" id="UP001209229">
    <property type="component" value="Unassembled WGS sequence"/>
</dbReference>
<sequence length="315" mass="35961">MNRITKYIRIKIILVGIVVIIGSDLNHLSAQQDPMFTQYMFNTLTINPAYAGSREMLSLMVLGRQQWVGFEGAPTTATFTGHLPVYKNMAMGASLVYDSYGPVNQTSFFIDYAYHLKMSDKLKMSLGLNAGFSNYAIDYNGLDKTYSNDESYYNANESTLLSNFGFGVYLYSQRFYLGLSAPRIMENSFEEGAESYGNGNEVRHYYGMMGIVFHLNNHVVLRPSVMTRLAQGSPFSVDMNVNTVLYDKFWVGAMYRLNESLGGILQFQINKQVRFGYAFDLNTNQLSSYHSGSHELMINYEFNFNKERVINPRYF</sequence>
<dbReference type="EMBL" id="JAPDPJ010000008">
    <property type="protein sequence ID" value="MCW3785921.1"/>
    <property type="molecule type" value="Genomic_DNA"/>
</dbReference>
<evidence type="ECO:0000313" key="3">
    <source>
        <dbReference type="Proteomes" id="UP001209229"/>
    </source>
</evidence>
<reference evidence="2" key="1">
    <citation type="submission" date="2022-10" db="EMBL/GenBank/DDBJ databases">
        <authorList>
            <person name="Yu W.X."/>
        </authorList>
    </citation>
    <scope>NUCLEOTIDE SEQUENCE</scope>
    <source>
        <strain evidence="2">AAT</strain>
    </source>
</reference>
<dbReference type="Pfam" id="PF11751">
    <property type="entry name" value="PorP_SprF"/>
    <property type="match status" value="1"/>
</dbReference>